<dbReference type="InterPro" id="IPR027806">
    <property type="entry name" value="HARBI1_dom"/>
</dbReference>
<comment type="cofactor">
    <cofactor evidence="1">
        <name>a divalent metal cation</name>
        <dbReference type="ChEBI" id="CHEBI:60240"/>
    </cofactor>
</comment>
<name>A0A418AGF0_9STRA</name>
<comment type="caution">
    <text evidence="4">The sequence shown here is derived from an EMBL/GenBank/DDBJ whole genome shotgun (WGS) entry which is preliminary data.</text>
</comment>
<gene>
    <name evidence="4" type="ORF">DYB32_010215</name>
</gene>
<dbReference type="GO" id="GO:0046872">
    <property type="term" value="F:metal ion binding"/>
    <property type="evidence" value="ECO:0007669"/>
    <property type="project" value="UniProtKB-KW"/>
</dbReference>
<evidence type="ECO:0000313" key="4">
    <source>
        <dbReference type="EMBL" id="RHY20158.1"/>
    </source>
</evidence>
<organism evidence="4 5">
    <name type="scientific">Aphanomyces invadans</name>
    <dbReference type="NCBI Taxonomy" id="157072"/>
    <lineage>
        <taxon>Eukaryota</taxon>
        <taxon>Sar</taxon>
        <taxon>Stramenopiles</taxon>
        <taxon>Oomycota</taxon>
        <taxon>Saprolegniomycetes</taxon>
        <taxon>Saprolegniales</taxon>
        <taxon>Verrucalvaceae</taxon>
        <taxon>Aphanomyces</taxon>
    </lineage>
</organism>
<evidence type="ECO:0000256" key="2">
    <source>
        <dbReference type="ARBA" id="ARBA00022723"/>
    </source>
</evidence>
<protein>
    <recommendedName>
        <fullName evidence="3">DDE Tnp4 domain-containing protein</fullName>
    </recommendedName>
</protein>
<dbReference type="EMBL" id="QUSY01002723">
    <property type="protein sequence ID" value="RHY20158.1"/>
    <property type="molecule type" value="Genomic_DNA"/>
</dbReference>
<dbReference type="AlphaFoldDB" id="A0A418AGF0"/>
<evidence type="ECO:0000259" key="3">
    <source>
        <dbReference type="Pfam" id="PF13359"/>
    </source>
</evidence>
<evidence type="ECO:0000313" key="5">
    <source>
        <dbReference type="Proteomes" id="UP000285060"/>
    </source>
</evidence>
<reference evidence="4 5" key="1">
    <citation type="submission" date="2018-08" db="EMBL/GenBank/DDBJ databases">
        <title>Aphanomyces genome sequencing and annotation.</title>
        <authorList>
            <person name="Minardi D."/>
            <person name="Oidtmann B."/>
            <person name="Van Der Giezen M."/>
            <person name="Studholme D.J."/>
        </authorList>
    </citation>
    <scope>NUCLEOTIDE SEQUENCE [LARGE SCALE GENOMIC DNA]</scope>
    <source>
        <strain evidence="4 5">NJM0002</strain>
    </source>
</reference>
<dbReference type="VEuPathDB" id="FungiDB:H310_03152"/>
<sequence>MPQTTNNLEFASNYQRYAPVALSEDDPIENNDTNTPIIDSFRSIANNATFPQMTNFTVMEVFNIWSKVEDYVVSVLPNGYAIGCTNHHRGATADIEIFRRNAEFHLREMKKTTEQGKRITDHGPQPKKKADSWAILVDKGYQGLQEKFRAIHPTKSSGNASLPTETVIENRNISSDRIIVENFFGRLCSIWRVCADKYRWSEDLYDTIMRCCVALTNCHIETLALRAEDTNFFLQRLQRLRDISNETTRKRKLVQEKYRMKRRQRLSLGCTDESYPQF</sequence>
<feature type="domain" description="DDE Tnp4" evidence="3">
    <location>
        <begin position="71"/>
        <end position="217"/>
    </location>
</feature>
<keyword evidence="2" id="KW-0479">Metal-binding</keyword>
<dbReference type="Pfam" id="PF13359">
    <property type="entry name" value="DDE_Tnp_4"/>
    <property type="match status" value="1"/>
</dbReference>
<accession>A0A418AGF0</accession>
<proteinExistence type="predicted"/>
<dbReference type="Proteomes" id="UP000285060">
    <property type="component" value="Unassembled WGS sequence"/>
</dbReference>
<keyword evidence="5" id="KW-1185">Reference proteome</keyword>
<evidence type="ECO:0000256" key="1">
    <source>
        <dbReference type="ARBA" id="ARBA00001968"/>
    </source>
</evidence>